<dbReference type="Proteomes" id="UP000036102">
    <property type="component" value="Unassembled WGS sequence"/>
</dbReference>
<dbReference type="Gene3D" id="3.40.50.300">
    <property type="entry name" value="P-loop containing nucleotide triphosphate hydrolases"/>
    <property type="match status" value="1"/>
</dbReference>
<dbReference type="InterPro" id="IPR038718">
    <property type="entry name" value="SNF2-like_sf"/>
</dbReference>
<keyword evidence="2 5" id="KW-0067">ATP-binding</keyword>
<evidence type="ECO:0000256" key="2">
    <source>
        <dbReference type="ARBA" id="ARBA00022806"/>
    </source>
</evidence>
<dbReference type="InterPro" id="IPR000330">
    <property type="entry name" value="SNF2_N"/>
</dbReference>
<dbReference type="PROSITE" id="PS51192">
    <property type="entry name" value="HELICASE_ATP_BIND_1"/>
    <property type="match status" value="1"/>
</dbReference>
<keyword evidence="1" id="KW-0378">Hydrolase</keyword>
<dbReference type="RefSeq" id="WP_048496371.1">
    <property type="nucleotide sequence ID" value="NZ_LFBU01000001.1"/>
</dbReference>
<keyword evidence="2 5" id="KW-0347">Helicase</keyword>
<evidence type="ECO:0000256" key="1">
    <source>
        <dbReference type="ARBA" id="ARBA00022801"/>
    </source>
</evidence>
<protein>
    <submittedName>
        <fullName evidence="5">Helicase conserved C-terminal domain/SNF2 family N-terminal domain</fullName>
    </submittedName>
</protein>
<dbReference type="GO" id="GO:0005524">
    <property type="term" value="F:ATP binding"/>
    <property type="evidence" value="ECO:0007669"/>
    <property type="project" value="InterPro"/>
</dbReference>
<evidence type="ECO:0000259" key="3">
    <source>
        <dbReference type="PROSITE" id="PS51192"/>
    </source>
</evidence>
<dbReference type="CDD" id="cd18793">
    <property type="entry name" value="SF2_C_SNF"/>
    <property type="match status" value="1"/>
</dbReference>
<dbReference type="InterPro" id="IPR049730">
    <property type="entry name" value="SNF2/RAD54-like_C"/>
</dbReference>
<dbReference type="PATRIC" id="fig|1658765.3.peg.2621"/>
<dbReference type="Gene3D" id="3.40.50.10810">
    <property type="entry name" value="Tandem AAA-ATPase domain"/>
    <property type="match status" value="1"/>
</dbReference>
<dbReference type="PANTHER" id="PTHR10799">
    <property type="entry name" value="SNF2/RAD54 HELICASE FAMILY"/>
    <property type="match status" value="1"/>
</dbReference>
<dbReference type="EMBL" id="LFBU01000001">
    <property type="protein sequence ID" value="KMQ76389.1"/>
    <property type="molecule type" value="Genomic_DNA"/>
</dbReference>
<sequence>MKIWILRGDVLEIAEGENRIPASAEEVYQSVLEGGAVWQDLIPGKTGAAQELSFSRYPIVLKLRISADEITGKPTLSTIAQTHIGASFPISNRALERGHVVHDGTWYPAAPGAAEGVIDLMREVGYTDDGGMPPTLRGILHLKKIASEGGPVVDELGRDALKYLLSEPERAIGPESIRAQLYPYQCDGWRWLGFIIREQLGGLLADEMGLGKTLQIISALRDPGGNGAAGAALVIAPGSLLENWVREIAKFSPDLTTYKHQGSSRTGRPADLQGVDVVVTSYDTVTRDLSLLKMIEWNVVILDEAQNIRNPKALRTKSVKEINRRVGLAVTGTPVENRLLDLWSIMDFVVPGYLGDLEEFEARYSDDLDAAASLEPLISPLMLRRRVADVATDLPQRIDIPEFLEMSEHEATAYEVVRQEIFQEYGAAANLVSLGKLRQFCAHPGAIEGYGSDINLSFSKFERLKELFEEIFSRGEKALVFTSYTKIADLIREMAAARFQVLAATLDGRLAIDERQGLIDGFSAHVGPAVLVLNPRAGGSGLNITAANHVIHYNPEWNPALEDQASARAYRRGQQLPVTVRSLIYAGTVEEVIAERLKRKRHIAEAAIIGSGGQDEDYADILGALERSPLARRTE</sequence>
<dbReference type="InterPro" id="IPR014001">
    <property type="entry name" value="Helicase_ATP-bd"/>
</dbReference>
<evidence type="ECO:0000259" key="4">
    <source>
        <dbReference type="PROSITE" id="PS51194"/>
    </source>
</evidence>
<dbReference type="Pfam" id="PF00271">
    <property type="entry name" value="Helicase_C"/>
    <property type="match status" value="1"/>
</dbReference>
<evidence type="ECO:0000313" key="6">
    <source>
        <dbReference type="Proteomes" id="UP000036102"/>
    </source>
</evidence>
<feature type="domain" description="Helicase ATP-binding" evidence="3">
    <location>
        <begin position="193"/>
        <end position="352"/>
    </location>
</feature>
<name>A0A0J7JER0_9GAMM</name>
<feature type="domain" description="Helicase C-terminal" evidence="4">
    <location>
        <begin position="463"/>
        <end position="619"/>
    </location>
</feature>
<keyword evidence="2 5" id="KW-0547">Nucleotide-binding</keyword>
<evidence type="ECO:0000313" key="5">
    <source>
        <dbReference type="EMBL" id="KMQ76389.1"/>
    </source>
</evidence>
<gene>
    <name evidence="5" type="ORF">Msub_12602</name>
</gene>
<dbReference type="AlphaFoldDB" id="A0A0J7JER0"/>
<reference evidence="5 6" key="1">
    <citation type="submission" date="2015-06" db="EMBL/GenBank/DDBJ databases">
        <title>Marinobacter subterrani, a genetically tractable neutrophilic iron-oxidizing strain isolated from the Soudan Iron Mine.</title>
        <authorList>
            <person name="Bonis B.M."/>
            <person name="Gralnick J.A."/>
        </authorList>
    </citation>
    <scope>NUCLEOTIDE SEQUENCE [LARGE SCALE GENOMIC DNA]</scope>
    <source>
        <strain evidence="5 6">JG233</strain>
    </source>
</reference>
<dbReference type="STRING" id="1658765.Msub_12602"/>
<proteinExistence type="predicted"/>
<dbReference type="GO" id="GO:0016787">
    <property type="term" value="F:hydrolase activity"/>
    <property type="evidence" value="ECO:0007669"/>
    <property type="project" value="UniProtKB-KW"/>
</dbReference>
<dbReference type="SMART" id="SM00487">
    <property type="entry name" value="DEXDc"/>
    <property type="match status" value="1"/>
</dbReference>
<dbReference type="SMART" id="SM00490">
    <property type="entry name" value="HELICc"/>
    <property type="match status" value="1"/>
</dbReference>
<dbReference type="SUPFAM" id="SSF52540">
    <property type="entry name" value="P-loop containing nucleoside triphosphate hydrolases"/>
    <property type="match status" value="2"/>
</dbReference>
<organism evidence="5 6">
    <name type="scientific">Marinobacter subterrani</name>
    <dbReference type="NCBI Taxonomy" id="1658765"/>
    <lineage>
        <taxon>Bacteria</taxon>
        <taxon>Pseudomonadati</taxon>
        <taxon>Pseudomonadota</taxon>
        <taxon>Gammaproteobacteria</taxon>
        <taxon>Pseudomonadales</taxon>
        <taxon>Marinobacteraceae</taxon>
        <taxon>Marinobacter</taxon>
    </lineage>
</organism>
<dbReference type="InterPro" id="IPR001650">
    <property type="entry name" value="Helicase_C-like"/>
</dbReference>
<dbReference type="GO" id="GO:0004386">
    <property type="term" value="F:helicase activity"/>
    <property type="evidence" value="ECO:0007669"/>
    <property type="project" value="UniProtKB-KW"/>
</dbReference>
<dbReference type="InterPro" id="IPR027417">
    <property type="entry name" value="P-loop_NTPase"/>
</dbReference>
<accession>A0A0J7JER0</accession>
<dbReference type="Pfam" id="PF00176">
    <property type="entry name" value="SNF2-rel_dom"/>
    <property type="match status" value="1"/>
</dbReference>
<comment type="caution">
    <text evidence="5">The sequence shown here is derived from an EMBL/GenBank/DDBJ whole genome shotgun (WGS) entry which is preliminary data.</text>
</comment>
<dbReference type="OrthoDB" id="9760715at2"/>
<dbReference type="PROSITE" id="PS51194">
    <property type="entry name" value="HELICASE_CTER"/>
    <property type="match status" value="1"/>
</dbReference>
<keyword evidence="6" id="KW-1185">Reference proteome</keyword>